<name>A0A6J6TN15_9ZZZZ</name>
<gene>
    <name evidence="1" type="ORF">UFOPK2810_00726</name>
</gene>
<organism evidence="1">
    <name type="scientific">freshwater metagenome</name>
    <dbReference type="NCBI Taxonomy" id="449393"/>
    <lineage>
        <taxon>unclassified sequences</taxon>
        <taxon>metagenomes</taxon>
        <taxon>ecological metagenomes</taxon>
    </lineage>
</organism>
<protein>
    <submittedName>
        <fullName evidence="1">Unannotated protein</fullName>
    </submittedName>
</protein>
<accession>A0A6J6TN15</accession>
<evidence type="ECO:0000313" key="1">
    <source>
        <dbReference type="EMBL" id="CAB4748576.1"/>
    </source>
</evidence>
<sequence length="83" mass="8480">MKVVATPTSATTTECSWTQGNAGATLSFVLNSPGYGLQGPVRMTLAKGLLTNPDVSGPAEIRLTEQSGAGWVGLSTDVTLRAA</sequence>
<dbReference type="EMBL" id="CAEZYZ010000103">
    <property type="protein sequence ID" value="CAB4748576.1"/>
    <property type="molecule type" value="Genomic_DNA"/>
</dbReference>
<proteinExistence type="predicted"/>
<reference evidence="1" key="1">
    <citation type="submission" date="2020-05" db="EMBL/GenBank/DDBJ databases">
        <authorList>
            <person name="Chiriac C."/>
            <person name="Salcher M."/>
            <person name="Ghai R."/>
            <person name="Kavagutti S V."/>
        </authorList>
    </citation>
    <scope>NUCLEOTIDE SEQUENCE</scope>
</reference>
<dbReference type="AlphaFoldDB" id="A0A6J6TN15"/>